<dbReference type="CDD" id="cd11724">
    <property type="entry name" value="TP_methylase"/>
    <property type="match status" value="1"/>
</dbReference>
<proteinExistence type="predicted"/>
<evidence type="ECO:0000256" key="5">
    <source>
        <dbReference type="ARBA" id="ARBA00023244"/>
    </source>
</evidence>
<dbReference type="InterPro" id="IPR000878">
    <property type="entry name" value="4pyrrol_Mease"/>
</dbReference>
<keyword evidence="5" id="KW-0627">Porphyrin biosynthesis</keyword>
<dbReference type="InterPro" id="IPR014777">
    <property type="entry name" value="4pyrrole_Mease_sub1"/>
</dbReference>
<dbReference type="GO" id="GO:0032259">
    <property type="term" value="P:methylation"/>
    <property type="evidence" value="ECO:0007669"/>
    <property type="project" value="UniProtKB-KW"/>
</dbReference>
<sequence>MLIFNLPCRNRLFGASILLMMLCSPLSLQAQTQKTGGGLFLVSTGTGDIGHMTQRAVEIIQGADIIFTMRQPREKFEHLLDGKEIHDAGHGLFQSLARRDLSDADADVMENNVRAIIRDAIAQGKRVVILDNGDPTLYGPHMGYVKEFHDLSPVIIPGMSSFNAANAAMGRSVIGSGRHASITITSARTEVENLRKLADAGSTLVIFMNRNLDEFTDRLQPHFAPDTAISIVTHAGDSGREQVTHGTLSNIVEKAADRIHGPHIIYIWSSL</sequence>
<name>A0A1H9AE38_9GAMM</name>
<dbReference type="Pfam" id="PF00590">
    <property type="entry name" value="TP_methylase"/>
    <property type="match status" value="1"/>
</dbReference>
<feature type="domain" description="Tetrapyrrole methylase" evidence="7">
    <location>
        <begin position="39"/>
        <end position="251"/>
    </location>
</feature>
<evidence type="ECO:0000256" key="4">
    <source>
        <dbReference type="ARBA" id="ARBA00022691"/>
    </source>
</evidence>
<dbReference type="EMBL" id="FOFO01000005">
    <property type="protein sequence ID" value="SEP74791.1"/>
    <property type="molecule type" value="Genomic_DNA"/>
</dbReference>
<evidence type="ECO:0000259" key="7">
    <source>
        <dbReference type="Pfam" id="PF00590"/>
    </source>
</evidence>
<evidence type="ECO:0000256" key="3">
    <source>
        <dbReference type="ARBA" id="ARBA00022679"/>
    </source>
</evidence>
<evidence type="ECO:0000256" key="2">
    <source>
        <dbReference type="ARBA" id="ARBA00022603"/>
    </source>
</evidence>
<dbReference type="PANTHER" id="PTHR45790:SF3">
    <property type="entry name" value="S-ADENOSYL-L-METHIONINE-DEPENDENT UROPORPHYRINOGEN III METHYLTRANSFERASE, CHLOROPLASTIC"/>
    <property type="match status" value="1"/>
</dbReference>
<organism evidence="8 9">
    <name type="scientific">Ectothiorhodospira magna</name>
    <dbReference type="NCBI Taxonomy" id="867345"/>
    <lineage>
        <taxon>Bacteria</taxon>
        <taxon>Pseudomonadati</taxon>
        <taxon>Pseudomonadota</taxon>
        <taxon>Gammaproteobacteria</taxon>
        <taxon>Chromatiales</taxon>
        <taxon>Ectothiorhodospiraceae</taxon>
        <taxon>Ectothiorhodospira</taxon>
    </lineage>
</organism>
<keyword evidence="4" id="KW-0949">S-adenosyl-L-methionine</keyword>
<dbReference type="Proteomes" id="UP000199496">
    <property type="component" value="Unassembled WGS sequence"/>
</dbReference>
<reference evidence="8 9" key="1">
    <citation type="submission" date="2016-10" db="EMBL/GenBank/DDBJ databases">
        <authorList>
            <person name="de Groot N.N."/>
        </authorList>
    </citation>
    <scope>NUCLEOTIDE SEQUENCE [LARGE SCALE GENOMIC DNA]</scope>
    <source>
        <strain evidence="8 9">B7-7</strain>
    </source>
</reference>
<dbReference type="InterPro" id="IPR014776">
    <property type="entry name" value="4pyrrole_Mease_sub2"/>
</dbReference>
<dbReference type="InterPro" id="IPR050161">
    <property type="entry name" value="Siro_Cobalamin_biosynth"/>
</dbReference>
<evidence type="ECO:0000313" key="9">
    <source>
        <dbReference type="Proteomes" id="UP000199496"/>
    </source>
</evidence>
<dbReference type="GO" id="GO:0019354">
    <property type="term" value="P:siroheme biosynthetic process"/>
    <property type="evidence" value="ECO:0007669"/>
    <property type="project" value="TreeGrafter"/>
</dbReference>
<evidence type="ECO:0000256" key="6">
    <source>
        <dbReference type="SAM" id="SignalP"/>
    </source>
</evidence>
<dbReference type="Gene3D" id="3.30.950.10">
    <property type="entry name" value="Methyltransferase, Cobalt-precorrin-4 Transmethylase, Domain 2"/>
    <property type="match status" value="1"/>
</dbReference>
<dbReference type="PANTHER" id="PTHR45790">
    <property type="entry name" value="SIROHEME SYNTHASE-RELATED"/>
    <property type="match status" value="1"/>
</dbReference>
<keyword evidence="6" id="KW-0732">Signal</keyword>
<dbReference type="SUPFAM" id="SSF53790">
    <property type="entry name" value="Tetrapyrrole methylase"/>
    <property type="match status" value="1"/>
</dbReference>
<keyword evidence="2 8" id="KW-0489">Methyltransferase</keyword>
<evidence type="ECO:0000256" key="1">
    <source>
        <dbReference type="ARBA" id="ARBA00004953"/>
    </source>
</evidence>
<dbReference type="Gene3D" id="3.40.1010.10">
    <property type="entry name" value="Cobalt-precorrin-4 Transmethylase, Domain 1"/>
    <property type="match status" value="1"/>
</dbReference>
<keyword evidence="3" id="KW-0808">Transferase</keyword>
<feature type="chain" id="PRO_5011468921" evidence="6">
    <location>
        <begin position="31"/>
        <end position="271"/>
    </location>
</feature>
<evidence type="ECO:0000313" key="8">
    <source>
        <dbReference type="EMBL" id="SEP74791.1"/>
    </source>
</evidence>
<keyword evidence="9" id="KW-1185">Reference proteome</keyword>
<accession>A0A1H9AE38</accession>
<dbReference type="AlphaFoldDB" id="A0A1H9AE38"/>
<dbReference type="InterPro" id="IPR035996">
    <property type="entry name" value="4pyrrol_Methylase_sf"/>
</dbReference>
<dbReference type="STRING" id="867345.SAMN05421693_10521"/>
<comment type="pathway">
    <text evidence="1">Cofactor biosynthesis; adenosylcobalamin biosynthesis.</text>
</comment>
<feature type="signal peptide" evidence="6">
    <location>
        <begin position="1"/>
        <end position="30"/>
    </location>
</feature>
<gene>
    <name evidence="8" type="ORF">SAMN05421693_10521</name>
</gene>
<dbReference type="GO" id="GO:0004851">
    <property type="term" value="F:uroporphyrin-III C-methyltransferase activity"/>
    <property type="evidence" value="ECO:0007669"/>
    <property type="project" value="TreeGrafter"/>
</dbReference>
<protein>
    <submittedName>
        <fullName evidence="8">Precorrin-4 methylase</fullName>
    </submittedName>
</protein>